<evidence type="ECO:0000256" key="2">
    <source>
        <dbReference type="ARBA" id="ARBA00012423"/>
    </source>
</evidence>
<feature type="region of interest" description="Disordered" evidence="10">
    <location>
        <begin position="191"/>
        <end position="226"/>
    </location>
</feature>
<evidence type="ECO:0000256" key="7">
    <source>
        <dbReference type="ARBA" id="ARBA00029392"/>
    </source>
</evidence>
<keyword evidence="5 12" id="KW-0378">Hydrolase</keyword>
<dbReference type="GeneID" id="54490248"/>
<dbReference type="Pfam" id="PF02230">
    <property type="entry name" value="Abhydrolase_2"/>
    <property type="match status" value="1"/>
</dbReference>
<comment type="function">
    <text evidence="7">Hydrolyzes fatty acids from S-acylated cysteine residues in proteins with a strong preference for palmitoylated G-alpha proteins over other acyl substrates. Mediates the deacylation of G-alpha proteins such as GPA1 in vivo, but has weak or no activity toward palmitoylated Ras proteins. Has weak lysophospholipase activity in vitro; however such activity may not exist in vivo.</text>
</comment>
<dbReference type="Proteomes" id="UP000799437">
    <property type="component" value="Unassembled WGS sequence"/>
</dbReference>
<gene>
    <name evidence="12" type="ORF">EJ05DRAFT_534590</name>
</gene>
<evidence type="ECO:0000256" key="3">
    <source>
        <dbReference type="ARBA" id="ARBA00014923"/>
    </source>
</evidence>
<dbReference type="OrthoDB" id="2418081at2759"/>
<comment type="catalytic activity">
    <reaction evidence="9">
        <text>S-hexadecanoyl-L-cysteinyl-[protein] + H2O = L-cysteinyl-[protein] + hexadecanoate + H(+)</text>
        <dbReference type="Rhea" id="RHEA:19233"/>
        <dbReference type="Rhea" id="RHEA-COMP:10131"/>
        <dbReference type="Rhea" id="RHEA-COMP:11032"/>
        <dbReference type="ChEBI" id="CHEBI:7896"/>
        <dbReference type="ChEBI" id="CHEBI:15377"/>
        <dbReference type="ChEBI" id="CHEBI:15378"/>
        <dbReference type="ChEBI" id="CHEBI:29950"/>
        <dbReference type="ChEBI" id="CHEBI:74151"/>
        <dbReference type="EC" id="3.1.2.22"/>
    </reaction>
</comment>
<dbReference type="InterPro" id="IPR050565">
    <property type="entry name" value="LYPA1-2/EST-like"/>
</dbReference>
<proteinExistence type="inferred from homology"/>
<keyword evidence="6" id="KW-0443">Lipid metabolism</keyword>
<keyword evidence="4" id="KW-0719">Serine esterase</keyword>
<dbReference type="SUPFAM" id="SSF53474">
    <property type="entry name" value="alpha/beta-Hydrolases"/>
    <property type="match status" value="1"/>
</dbReference>
<evidence type="ECO:0000256" key="4">
    <source>
        <dbReference type="ARBA" id="ARBA00022487"/>
    </source>
</evidence>
<dbReference type="InterPro" id="IPR003140">
    <property type="entry name" value="PLipase/COase/thioEstase"/>
</dbReference>
<dbReference type="InterPro" id="IPR029058">
    <property type="entry name" value="AB_hydrolase_fold"/>
</dbReference>
<reference evidence="12" key="1">
    <citation type="journal article" date="2020" name="Stud. Mycol.">
        <title>101 Dothideomycetes genomes: a test case for predicting lifestyles and emergence of pathogens.</title>
        <authorList>
            <person name="Haridas S."/>
            <person name="Albert R."/>
            <person name="Binder M."/>
            <person name="Bloem J."/>
            <person name="Labutti K."/>
            <person name="Salamov A."/>
            <person name="Andreopoulos B."/>
            <person name="Baker S."/>
            <person name="Barry K."/>
            <person name="Bills G."/>
            <person name="Bluhm B."/>
            <person name="Cannon C."/>
            <person name="Castanera R."/>
            <person name="Culley D."/>
            <person name="Daum C."/>
            <person name="Ezra D."/>
            <person name="Gonzalez J."/>
            <person name="Henrissat B."/>
            <person name="Kuo A."/>
            <person name="Liang C."/>
            <person name="Lipzen A."/>
            <person name="Lutzoni F."/>
            <person name="Magnuson J."/>
            <person name="Mondo S."/>
            <person name="Nolan M."/>
            <person name="Ohm R."/>
            <person name="Pangilinan J."/>
            <person name="Park H.-J."/>
            <person name="Ramirez L."/>
            <person name="Alfaro M."/>
            <person name="Sun H."/>
            <person name="Tritt A."/>
            <person name="Yoshinaga Y."/>
            <person name="Zwiers L.-H."/>
            <person name="Turgeon B."/>
            <person name="Goodwin S."/>
            <person name="Spatafora J."/>
            <person name="Crous P."/>
            <person name="Grigoriev I."/>
        </authorList>
    </citation>
    <scope>NUCLEOTIDE SEQUENCE</scope>
    <source>
        <strain evidence="12">CBS 121739</strain>
    </source>
</reference>
<evidence type="ECO:0000313" key="13">
    <source>
        <dbReference type="Proteomes" id="UP000799437"/>
    </source>
</evidence>
<dbReference type="PANTHER" id="PTHR10655">
    <property type="entry name" value="LYSOPHOSPHOLIPASE-RELATED"/>
    <property type="match status" value="1"/>
</dbReference>
<dbReference type="GO" id="GO:0005737">
    <property type="term" value="C:cytoplasm"/>
    <property type="evidence" value="ECO:0007669"/>
    <property type="project" value="TreeGrafter"/>
</dbReference>
<keyword evidence="6" id="KW-0276">Fatty acid metabolism</keyword>
<keyword evidence="13" id="KW-1185">Reference proteome</keyword>
<dbReference type="EMBL" id="ML996565">
    <property type="protein sequence ID" value="KAF2763199.1"/>
    <property type="molecule type" value="Genomic_DNA"/>
</dbReference>
<evidence type="ECO:0000256" key="9">
    <source>
        <dbReference type="ARBA" id="ARBA00047337"/>
    </source>
</evidence>
<comment type="similarity">
    <text evidence="1">Belongs to the AB hydrolase superfamily. AB hydrolase 2 family.</text>
</comment>
<dbReference type="AlphaFoldDB" id="A0A6A6WME9"/>
<accession>A0A6A6WME9</accession>
<organism evidence="12 13">
    <name type="scientific">Pseudovirgaria hyperparasitica</name>
    <dbReference type="NCBI Taxonomy" id="470096"/>
    <lineage>
        <taxon>Eukaryota</taxon>
        <taxon>Fungi</taxon>
        <taxon>Dikarya</taxon>
        <taxon>Ascomycota</taxon>
        <taxon>Pezizomycotina</taxon>
        <taxon>Dothideomycetes</taxon>
        <taxon>Dothideomycetes incertae sedis</taxon>
        <taxon>Acrospermales</taxon>
        <taxon>Acrospermaceae</taxon>
        <taxon>Pseudovirgaria</taxon>
    </lineage>
</organism>
<evidence type="ECO:0000259" key="11">
    <source>
        <dbReference type="Pfam" id="PF02230"/>
    </source>
</evidence>
<sequence>MANIDTSGSEYPLMSNNKKRQLYWPDPLIIEPSGSHTATAILLHGRGSNAERFGLEFLKALTRSGKSLPELFPGLKFIFPTAKKRRSVVLKKIPINQWFDNYSLEDPSQRQDLQYDGLHETSLFVHKLIAQEIEVLHDARKVILGGLSQGCAASLHVLLNWQSSEDESSHLGGYFGMSGWLPFASDLDPRAEACKNSDDKDEDGEDDMFGSDNEEDTDTPREPESLQSIQRKAANVARDIASLTTLDVSTVPTFGSTPVFLGHGIHDEKVNVKLGEQARDVFLALGAEVMWKAYDEGHWYKVPDQIDDLVAFLNGVLN</sequence>
<feature type="compositionally biased region" description="Acidic residues" evidence="10">
    <location>
        <begin position="199"/>
        <end position="217"/>
    </location>
</feature>
<evidence type="ECO:0000256" key="8">
    <source>
        <dbReference type="ARBA" id="ARBA00031195"/>
    </source>
</evidence>
<name>A0A6A6WME9_9PEZI</name>
<evidence type="ECO:0000256" key="1">
    <source>
        <dbReference type="ARBA" id="ARBA00006499"/>
    </source>
</evidence>
<feature type="domain" description="Phospholipase/carboxylesterase/thioesterase" evidence="11">
    <location>
        <begin position="27"/>
        <end position="193"/>
    </location>
</feature>
<dbReference type="PANTHER" id="PTHR10655:SF17">
    <property type="entry name" value="LYSOPHOSPHOLIPASE-LIKE PROTEIN 1"/>
    <property type="match status" value="1"/>
</dbReference>
<evidence type="ECO:0000256" key="10">
    <source>
        <dbReference type="SAM" id="MobiDB-lite"/>
    </source>
</evidence>
<dbReference type="GO" id="GO:0052689">
    <property type="term" value="F:carboxylic ester hydrolase activity"/>
    <property type="evidence" value="ECO:0007669"/>
    <property type="project" value="UniProtKB-KW"/>
</dbReference>
<dbReference type="GO" id="GO:0006631">
    <property type="term" value="P:fatty acid metabolic process"/>
    <property type="evidence" value="ECO:0007669"/>
    <property type="project" value="UniProtKB-KW"/>
</dbReference>
<evidence type="ECO:0000313" key="12">
    <source>
        <dbReference type="EMBL" id="KAF2763199.1"/>
    </source>
</evidence>
<protein>
    <recommendedName>
        <fullName evidence="3">Acyl-protein thioesterase 1</fullName>
        <ecNumber evidence="2">3.1.2.22</ecNumber>
    </recommendedName>
    <alternativeName>
        <fullName evidence="8">Palmitoyl-protein hydrolase</fullName>
    </alternativeName>
</protein>
<evidence type="ECO:0000256" key="5">
    <source>
        <dbReference type="ARBA" id="ARBA00022801"/>
    </source>
</evidence>
<dbReference type="EC" id="3.1.2.22" evidence="2"/>
<evidence type="ECO:0000256" key="6">
    <source>
        <dbReference type="ARBA" id="ARBA00022832"/>
    </source>
</evidence>
<dbReference type="GO" id="GO:0008474">
    <property type="term" value="F:palmitoyl-(protein) hydrolase activity"/>
    <property type="evidence" value="ECO:0007669"/>
    <property type="project" value="UniProtKB-EC"/>
</dbReference>
<dbReference type="RefSeq" id="XP_033605650.1">
    <property type="nucleotide sequence ID" value="XM_033749194.1"/>
</dbReference>
<dbReference type="Gene3D" id="3.40.50.1820">
    <property type="entry name" value="alpha/beta hydrolase"/>
    <property type="match status" value="1"/>
</dbReference>